<dbReference type="EMBL" id="RQEV01000007">
    <property type="protein sequence ID" value="TGK19982.1"/>
    <property type="molecule type" value="Genomic_DNA"/>
</dbReference>
<dbReference type="RefSeq" id="WP_135812652.1">
    <property type="nucleotide sequence ID" value="NZ_RQEV01000007.1"/>
</dbReference>
<evidence type="ECO:0000313" key="6">
    <source>
        <dbReference type="EMBL" id="TGK19982.1"/>
    </source>
</evidence>
<organism evidence="6 7">
    <name type="scientific">Leptospira fluminis</name>
    <dbReference type="NCBI Taxonomy" id="2484979"/>
    <lineage>
        <taxon>Bacteria</taxon>
        <taxon>Pseudomonadati</taxon>
        <taxon>Spirochaetota</taxon>
        <taxon>Spirochaetia</taxon>
        <taxon>Leptospirales</taxon>
        <taxon>Leptospiraceae</taxon>
        <taxon>Leptospira</taxon>
    </lineage>
</organism>
<keyword evidence="3 6" id="KW-0548">Nucleotidyltransferase</keyword>
<evidence type="ECO:0000256" key="3">
    <source>
        <dbReference type="ARBA" id="ARBA00022695"/>
    </source>
</evidence>
<gene>
    <name evidence="6" type="ORF">EHO61_05550</name>
</gene>
<proteinExistence type="inferred from homology"/>
<comment type="similarity">
    <text evidence="1">Belongs to the UDPGP type 1 family.</text>
</comment>
<dbReference type="FunFam" id="3.90.550.10:FF:000002">
    <property type="entry name" value="UTP--glucose-1-phosphate uridylyltransferase"/>
    <property type="match status" value="1"/>
</dbReference>
<sequence>MDSMKAESERLVREKMTGEKLSDEFIADFLTKVDEVRNGETGMVDWSEVGDLDPEADEISLEKIESQARVDNSALNRLVVIKLNGGLGTSMGLSGPKSLIEIKEGMSFLEIIARQIGTIRKEYGIEVPLLFMDSFSTLEQSQRELKRIRFSQSFPSTFLQHKVPRLLKDSLQPLSVTGDKNEEWCPPGHGDIWFTLQETGILDSLLEKGYKIAFVSNGDNLGATVHPSIVQFMLEENLDFCMEMTPKTLADKKGGAIFRRIVGGEKRNCQLLETAQVPAEHMQEFEGLGKFRSFSTNNLWIRLDALKERLHSGNFRLSLIVNPKKVEGKEVLQLETAMGSAIQNFPKARGIIVPRDRFAPVKKCEDYLVRRSDAYSLNSDFSITMSPERKKAGLGEVVVQMDEIYYKRINDFNERMLSLPSLVHCTSLKVEGDVLFDVPLEIEGDVTISNSGKGQRRVSEFGKNRISNEVMRFRFT</sequence>
<dbReference type="GO" id="GO:0006011">
    <property type="term" value="P:UDP-alpha-D-glucose metabolic process"/>
    <property type="evidence" value="ECO:0007669"/>
    <property type="project" value="InterPro"/>
</dbReference>
<dbReference type="PIRSF" id="PIRSF000806">
    <property type="entry name" value="UDPGP"/>
    <property type="match status" value="1"/>
</dbReference>
<keyword evidence="7" id="KW-1185">Reference proteome</keyword>
<dbReference type="Proteomes" id="UP000297855">
    <property type="component" value="Unassembled WGS sequence"/>
</dbReference>
<name>A0A4R9GQJ1_9LEPT</name>
<keyword evidence="2 6" id="KW-0808">Transferase</keyword>
<dbReference type="Gene3D" id="3.90.550.10">
    <property type="entry name" value="Spore Coat Polysaccharide Biosynthesis Protein SpsA, Chain A"/>
    <property type="match status" value="1"/>
</dbReference>
<reference evidence="6" key="1">
    <citation type="journal article" date="2019" name="PLoS Negl. Trop. Dis.">
        <title>Revisiting the worldwide diversity of Leptospira species in the environment.</title>
        <authorList>
            <person name="Vincent A.T."/>
            <person name="Schiettekatte O."/>
            <person name="Bourhy P."/>
            <person name="Veyrier F.J."/>
            <person name="Picardeau M."/>
        </authorList>
    </citation>
    <scope>NUCLEOTIDE SEQUENCE [LARGE SCALE GENOMIC DNA]</scope>
    <source>
        <strain evidence="6">SCS5</strain>
    </source>
</reference>
<dbReference type="Pfam" id="PF01704">
    <property type="entry name" value="UDPGP"/>
    <property type="match status" value="1"/>
</dbReference>
<dbReference type="AlphaFoldDB" id="A0A4R9GQJ1"/>
<feature type="binding site" evidence="5">
    <location>
        <position position="362"/>
    </location>
    <ligand>
        <name>UTP</name>
        <dbReference type="ChEBI" id="CHEBI:46398"/>
    </ligand>
</feature>
<dbReference type="InterPro" id="IPR029044">
    <property type="entry name" value="Nucleotide-diphossugar_trans"/>
</dbReference>
<feature type="binding site" evidence="4">
    <location>
        <position position="189"/>
    </location>
    <ligand>
        <name>substrate</name>
    </ligand>
</feature>
<evidence type="ECO:0000256" key="5">
    <source>
        <dbReference type="PIRSR" id="PIRSR000806-2"/>
    </source>
</evidence>
<dbReference type="InterPro" id="IPR002618">
    <property type="entry name" value="UDPGP_fam"/>
</dbReference>
<feature type="binding site" evidence="5">
    <location>
        <position position="160"/>
    </location>
    <ligand>
        <name>UTP</name>
        <dbReference type="ChEBI" id="CHEBI:46398"/>
    </ligand>
</feature>
<dbReference type="Gene3D" id="2.160.10.10">
    <property type="entry name" value="Hexapeptide repeat proteins"/>
    <property type="match status" value="1"/>
</dbReference>
<feature type="binding site" evidence="5">
    <location>
        <position position="219"/>
    </location>
    <ligand>
        <name>UTP</name>
        <dbReference type="ChEBI" id="CHEBI:46398"/>
    </ligand>
</feature>
<feature type="binding site" evidence="5">
    <location>
        <position position="188"/>
    </location>
    <ligand>
        <name>UTP</name>
        <dbReference type="ChEBI" id="CHEBI:46398"/>
    </ligand>
</feature>
<dbReference type="GO" id="GO:0003983">
    <property type="term" value="F:UTP:glucose-1-phosphate uridylyltransferase activity"/>
    <property type="evidence" value="ECO:0007669"/>
    <property type="project" value="InterPro"/>
</dbReference>
<comment type="caution">
    <text evidence="6">The sequence shown here is derived from an EMBL/GenBank/DDBJ whole genome shotgun (WGS) entry which is preliminary data.</text>
</comment>
<dbReference type="InterPro" id="IPR016267">
    <property type="entry name" value="UDPGP_trans"/>
</dbReference>
<evidence type="ECO:0000313" key="7">
    <source>
        <dbReference type="Proteomes" id="UP000297855"/>
    </source>
</evidence>
<evidence type="ECO:0000256" key="4">
    <source>
        <dbReference type="PIRSR" id="PIRSR000806-1"/>
    </source>
</evidence>
<protein>
    <submittedName>
        <fullName evidence="6">UTP--glucose-1-phosphate uridylyltransferase</fullName>
    </submittedName>
</protein>
<evidence type="ECO:0000256" key="1">
    <source>
        <dbReference type="ARBA" id="ARBA00010401"/>
    </source>
</evidence>
<dbReference type="PANTHER" id="PTHR43511">
    <property type="match status" value="1"/>
</dbReference>
<feature type="binding site" evidence="5">
    <location>
        <position position="97"/>
    </location>
    <ligand>
        <name>UTP</name>
        <dbReference type="ChEBI" id="CHEBI:46398"/>
    </ligand>
</feature>
<dbReference type="OrthoDB" id="9804758at2"/>
<dbReference type="SUPFAM" id="SSF53448">
    <property type="entry name" value="Nucleotide-diphospho-sugar transferases"/>
    <property type="match status" value="1"/>
</dbReference>
<accession>A0A4R9GQJ1</accession>
<evidence type="ECO:0000256" key="2">
    <source>
        <dbReference type="ARBA" id="ARBA00022679"/>
    </source>
</evidence>